<protein>
    <submittedName>
        <fullName evidence="2">Uncharacterized protein</fullName>
    </submittedName>
</protein>
<proteinExistence type="predicted"/>
<sequence length="244" mass="26498">MASVLKSELLVPFEMLVLSFEFGNNNVVICWRRLPGDSGARRAATQFPPATKPRRPLPSPPTGRRCWRPAAAPRHAPPSLPFLPHPAQNLSVSSPTATAGTGRFRPFRGRSRVFLHCICLSLHRICLSLRRIYDLLGGTSPLVVSSHAGWPWSPLRPQTAGWSCRRLPVAALTRVRGLSSTTGGRADALASAGSGLRVTPCARHGDGRRWAHHRHWVSRWSMAAIAGGGARAVLLSCGHLIADR</sequence>
<gene>
    <name evidence="2" type="ORF">SEVIR_9G065900v2</name>
</gene>
<keyword evidence="3" id="KW-1185">Reference proteome</keyword>
<evidence type="ECO:0000256" key="1">
    <source>
        <dbReference type="SAM" id="MobiDB-lite"/>
    </source>
</evidence>
<organism evidence="2 3">
    <name type="scientific">Setaria viridis</name>
    <name type="common">Green bristlegrass</name>
    <name type="synonym">Setaria italica subsp. viridis</name>
    <dbReference type="NCBI Taxonomy" id="4556"/>
    <lineage>
        <taxon>Eukaryota</taxon>
        <taxon>Viridiplantae</taxon>
        <taxon>Streptophyta</taxon>
        <taxon>Embryophyta</taxon>
        <taxon>Tracheophyta</taxon>
        <taxon>Spermatophyta</taxon>
        <taxon>Magnoliopsida</taxon>
        <taxon>Liliopsida</taxon>
        <taxon>Poales</taxon>
        <taxon>Poaceae</taxon>
        <taxon>PACMAD clade</taxon>
        <taxon>Panicoideae</taxon>
        <taxon>Panicodae</taxon>
        <taxon>Paniceae</taxon>
        <taxon>Cenchrinae</taxon>
        <taxon>Setaria</taxon>
    </lineage>
</organism>
<feature type="region of interest" description="Disordered" evidence="1">
    <location>
        <begin position="41"/>
        <end position="74"/>
    </location>
</feature>
<evidence type="ECO:0000313" key="3">
    <source>
        <dbReference type="Proteomes" id="UP000298652"/>
    </source>
</evidence>
<dbReference type="Gramene" id="TKV91002">
    <property type="protein sequence ID" value="TKV91002"/>
    <property type="gene ID" value="SEVIR_9G065900v2"/>
</dbReference>
<name>A0A4U6SUX0_SETVI</name>
<accession>A0A4U6SUX0</accession>
<dbReference type="EMBL" id="CM016560">
    <property type="protein sequence ID" value="TKV91002.1"/>
    <property type="molecule type" value="Genomic_DNA"/>
</dbReference>
<evidence type="ECO:0000313" key="2">
    <source>
        <dbReference type="EMBL" id="TKV91002.1"/>
    </source>
</evidence>
<dbReference type="AlphaFoldDB" id="A0A4U6SUX0"/>
<dbReference type="Proteomes" id="UP000298652">
    <property type="component" value="Chromosome 9"/>
</dbReference>
<reference evidence="2" key="1">
    <citation type="submission" date="2019-03" db="EMBL/GenBank/DDBJ databases">
        <title>WGS assembly of Setaria viridis.</title>
        <authorList>
            <person name="Huang P."/>
            <person name="Jenkins J."/>
            <person name="Grimwood J."/>
            <person name="Barry K."/>
            <person name="Healey A."/>
            <person name="Mamidi S."/>
            <person name="Sreedasyam A."/>
            <person name="Shu S."/>
            <person name="Feldman M."/>
            <person name="Wu J."/>
            <person name="Yu Y."/>
            <person name="Chen C."/>
            <person name="Johnson J."/>
            <person name="Rokhsar D."/>
            <person name="Baxter I."/>
            <person name="Schmutz J."/>
            <person name="Brutnell T."/>
            <person name="Kellogg E."/>
        </authorList>
    </citation>
    <scope>NUCLEOTIDE SEQUENCE [LARGE SCALE GENOMIC DNA]</scope>
</reference>